<dbReference type="EMBL" id="JACEIK010005207">
    <property type="protein sequence ID" value="MCE0480966.1"/>
    <property type="molecule type" value="Genomic_DNA"/>
</dbReference>
<reference evidence="1 2" key="1">
    <citation type="journal article" date="2021" name="BMC Genomics">
        <title>Datura genome reveals duplications of psychoactive alkaloid biosynthetic genes and high mutation rate following tissue culture.</title>
        <authorList>
            <person name="Rajewski A."/>
            <person name="Carter-House D."/>
            <person name="Stajich J."/>
            <person name="Litt A."/>
        </authorList>
    </citation>
    <scope>NUCLEOTIDE SEQUENCE [LARGE SCALE GENOMIC DNA]</scope>
    <source>
        <strain evidence="1">AR-01</strain>
    </source>
</reference>
<gene>
    <name evidence="1" type="ORF">HAX54_038276</name>
</gene>
<name>A0ABS8VMS5_DATST</name>
<organism evidence="1 2">
    <name type="scientific">Datura stramonium</name>
    <name type="common">Jimsonweed</name>
    <name type="synonym">Common thornapple</name>
    <dbReference type="NCBI Taxonomy" id="4076"/>
    <lineage>
        <taxon>Eukaryota</taxon>
        <taxon>Viridiplantae</taxon>
        <taxon>Streptophyta</taxon>
        <taxon>Embryophyta</taxon>
        <taxon>Tracheophyta</taxon>
        <taxon>Spermatophyta</taxon>
        <taxon>Magnoliopsida</taxon>
        <taxon>eudicotyledons</taxon>
        <taxon>Gunneridae</taxon>
        <taxon>Pentapetalae</taxon>
        <taxon>asterids</taxon>
        <taxon>lamiids</taxon>
        <taxon>Solanales</taxon>
        <taxon>Solanaceae</taxon>
        <taxon>Solanoideae</taxon>
        <taxon>Datureae</taxon>
        <taxon>Datura</taxon>
    </lineage>
</organism>
<protein>
    <submittedName>
        <fullName evidence="1">Uncharacterized protein</fullName>
    </submittedName>
</protein>
<keyword evidence="2" id="KW-1185">Reference proteome</keyword>
<comment type="caution">
    <text evidence="1">The sequence shown here is derived from an EMBL/GenBank/DDBJ whole genome shotgun (WGS) entry which is preliminary data.</text>
</comment>
<evidence type="ECO:0000313" key="2">
    <source>
        <dbReference type="Proteomes" id="UP000823775"/>
    </source>
</evidence>
<accession>A0ABS8VMS5</accession>
<dbReference type="Proteomes" id="UP000823775">
    <property type="component" value="Unassembled WGS sequence"/>
</dbReference>
<proteinExistence type="predicted"/>
<sequence length="248" mass="27661">MKEFDVMIGLDCYSPPSVGGSKLTTKGEDLVEKNDVASKEINEVVESYAAGDATRTDDDRHSCGGGYTPLDVGGAGGAGGRYTPIEALIEERVTEDAINKALASAKKKAASTPKMTADQPTERLSVNLYNNFIELLQQMQQLLHLLQQLNKFTATDAAVVPVIELWPRFLKQSGMFDDFPPKILNEEWIYERKKDLPKNKTWAACDPYSLAFIEHLITNISMDLLCDNTVEKMWWRWVVGVVDKELVS</sequence>
<evidence type="ECO:0000313" key="1">
    <source>
        <dbReference type="EMBL" id="MCE0480966.1"/>
    </source>
</evidence>